<keyword evidence="1" id="KW-0472">Membrane</keyword>
<keyword evidence="1" id="KW-1133">Transmembrane helix</keyword>
<dbReference type="AlphaFoldDB" id="A0A504JA49"/>
<keyword evidence="1" id="KW-0812">Transmembrane</keyword>
<comment type="caution">
    <text evidence="2">The sequence shown here is derived from an EMBL/GenBank/DDBJ whole genome shotgun (WGS) entry which is preliminary data.</text>
</comment>
<reference evidence="2 3" key="1">
    <citation type="submission" date="2019-06" db="EMBL/GenBank/DDBJ databases">
        <authorList>
            <person name="Meng X."/>
        </authorList>
    </citation>
    <scope>NUCLEOTIDE SEQUENCE [LARGE SCALE GENOMIC DNA]</scope>
    <source>
        <strain evidence="2 3">M625</strain>
    </source>
</reference>
<dbReference type="OrthoDB" id="639802at2"/>
<evidence type="ECO:0000313" key="2">
    <source>
        <dbReference type="EMBL" id="TPN87816.1"/>
    </source>
</evidence>
<proteinExistence type="predicted"/>
<keyword evidence="3" id="KW-1185">Reference proteome</keyword>
<dbReference type="EMBL" id="VFWZ01000002">
    <property type="protein sequence ID" value="TPN87816.1"/>
    <property type="molecule type" value="Genomic_DNA"/>
</dbReference>
<evidence type="ECO:0000256" key="1">
    <source>
        <dbReference type="SAM" id="Phobius"/>
    </source>
</evidence>
<evidence type="ECO:0000313" key="3">
    <source>
        <dbReference type="Proteomes" id="UP000315540"/>
    </source>
</evidence>
<name>A0A504JA49_9FLAO</name>
<accession>A0A504JA49</accession>
<gene>
    <name evidence="2" type="ORF">FHK87_09590</name>
</gene>
<dbReference type="RefSeq" id="WP_140592455.1">
    <property type="nucleotide sequence ID" value="NZ_VFWZ01000002.1"/>
</dbReference>
<organism evidence="2 3">
    <name type="scientific">Aquimarina algicola</name>
    <dbReference type="NCBI Taxonomy" id="2589995"/>
    <lineage>
        <taxon>Bacteria</taxon>
        <taxon>Pseudomonadati</taxon>
        <taxon>Bacteroidota</taxon>
        <taxon>Flavobacteriia</taxon>
        <taxon>Flavobacteriales</taxon>
        <taxon>Flavobacteriaceae</taxon>
        <taxon>Aquimarina</taxon>
    </lineage>
</organism>
<feature type="transmembrane region" description="Helical" evidence="1">
    <location>
        <begin position="109"/>
        <end position="130"/>
    </location>
</feature>
<protein>
    <submittedName>
        <fullName evidence="2">Uncharacterized protein</fullName>
    </submittedName>
</protein>
<dbReference type="Proteomes" id="UP000315540">
    <property type="component" value="Unassembled WGS sequence"/>
</dbReference>
<sequence length="422" mass="49768">MNFLAEIDQKLLEAIKKKIELASGLENKTEWVQKDYDFLAFFIEDETGIRLSLSTVKRIWRNEFNRLPHISTLDTLSKLAYKKNWKTIKKQWLEQEHKKYKPNKKSKNLNIYLISLLATALIIAFGIFMFSREHKISLDDKENITFHYKKSVQDTIPNTVVFYYNIESIEADRFFLQQSWDKSRKVEIYKNNTQQTDIYYIPGYFNAKLFADKEIVKEIPVHITYKDWFIAARQPMSNIKSFGKKYWLKKPYLGVDKTSLQSKKIDLNENFQLAFYYVKDFKLDGDNFYYTTMLKMESLEDFSCSKASLHIQAENGYYWIMLGNKGCESELAMRFGEKNYIGKNYDLTKFGTNIYQWQKVELDVLDKKVTISINGKIIFSDNYENSLGAIKEVSYFFDGIGVIDNVELKNTNGKVIFSDDFE</sequence>